<evidence type="ECO:0000259" key="5">
    <source>
        <dbReference type="PROSITE" id="PS51005"/>
    </source>
</evidence>
<dbReference type="EMBL" id="JANJYJ010000001">
    <property type="protein sequence ID" value="KAK3231454.1"/>
    <property type="molecule type" value="Genomic_DNA"/>
</dbReference>
<dbReference type="Proteomes" id="UP001281410">
    <property type="component" value="Unassembled WGS sequence"/>
</dbReference>
<evidence type="ECO:0000256" key="1">
    <source>
        <dbReference type="ARBA" id="ARBA00023015"/>
    </source>
</evidence>
<dbReference type="Pfam" id="PF02365">
    <property type="entry name" value="NAM"/>
    <property type="match status" value="1"/>
</dbReference>
<dbReference type="GO" id="GO:0003677">
    <property type="term" value="F:DNA binding"/>
    <property type="evidence" value="ECO:0007669"/>
    <property type="project" value="UniProtKB-KW"/>
</dbReference>
<dbReference type="GO" id="GO:0006355">
    <property type="term" value="P:regulation of DNA-templated transcription"/>
    <property type="evidence" value="ECO:0007669"/>
    <property type="project" value="InterPro"/>
</dbReference>
<dbReference type="Gene3D" id="2.170.150.80">
    <property type="entry name" value="NAC domain"/>
    <property type="match status" value="1"/>
</dbReference>
<keyword evidence="2" id="KW-0238">DNA-binding</keyword>
<evidence type="ECO:0000313" key="6">
    <source>
        <dbReference type="EMBL" id="KAK3231454.1"/>
    </source>
</evidence>
<evidence type="ECO:0000313" key="7">
    <source>
        <dbReference type="Proteomes" id="UP001281410"/>
    </source>
</evidence>
<keyword evidence="7" id="KW-1185">Reference proteome</keyword>
<dbReference type="InterPro" id="IPR036093">
    <property type="entry name" value="NAC_dom_sf"/>
</dbReference>
<reference evidence="6" key="1">
    <citation type="journal article" date="2023" name="Plant J.">
        <title>Genome sequences and population genomics provide insights into the demographic history, inbreeding, and mutation load of two 'living fossil' tree species of Dipteronia.</title>
        <authorList>
            <person name="Feng Y."/>
            <person name="Comes H.P."/>
            <person name="Chen J."/>
            <person name="Zhu S."/>
            <person name="Lu R."/>
            <person name="Zhang X."/>
            <person name="Li P."/>
            <person name="Qiu J."/>
            <person name="Olsen K.M."/>
            <person name="Qiu Y."/>
        </authorList>
    </citation>
    <scope>NUCLEOTIDE SEQUENCE</scope>
    <source>
        <strain evidence="6">NBL</strain>
    </source>
</reference>
<gene>
    <name evidence="6" type="ORF">Dsin_003335</name>
</gene>
<keyword evidence="4" id="KW-0539">Nucleus</keyword>
<evidence type="ECO:0000256" key="2">
    <source>
        <dbReference type="ARBA" id="ARBA00023125"/>
    </source>
</evidence>
<protein>
    <recommendedName>
        <fullName evidence="5">NAC domain-containing protein</fullName>
    </recommendedName>
</protein>
<dbReference type="SUPFAM" id="SSF101941">
    <property type="entry name" value="NAC domain"/>
    <property type="match status" value="1"/>
</dbReference>
<dbReference type="PROSITE" id="PS51005">
    <property type="entry name" value="NAC"/>
    <property type="match status" value="1"/>
</dbReference>
<organism evidence="6 7">
    <name type="scientific">Dipteronia sinensis</name>
    <dbReference type="NCBI Taxonomy" id="43782"/>
    <lineage>
        <taxon>Eukaryota</taxon>
        <taxon>Viridiplantae</taxon>
        <taxon>Streptophyta</taxon>
        <taxon>Embryophyta</taxon>
        <taxon>Tracheophyta</taxon>
        <taxon>Spermatophyta</taxon>
        <taxon>Magnoliopsida</taxon>
        <taxon>eudicotyledons</taxon>
        <taxon>Gunneridae</taxon>
        <taxon>Pentapetalae</taxon>
        <taxon>rosids</taxon>
        <taxon>malvids</taxon>
        <taxon>Sapindales</taxon>
        <taxon>Sapindaceae</taxon>
        <taxon>Hippocastanoideae</taxon>
        <taxon>Acereae</taxon>
        <taxon>Dipteronia</taxon>
    </lineage>
</organism>
<dbReference type="AlphaFoldDB" id="A0AAE0B9A8"/>
<keyword evidence="1" id="KW-0805">Transcription regulation</keyword>
<accession>A0AAE0B9A8</accession>
<sequence>MGNPLLFQGIVVDCDLYGSKKPWEIWDEHSDKLFDCNQDLYVFTELKKIKPNGSRISRKLSTDSKGSWEGETKPKEVRGKLTGSVIGVLKKF</sequence>
<name>A0AAE0B9A8_9ROSI</name>
<comment type="caution">
    <text evidence="6">The sequence shown here is derived from an EMBL/GenBank/DDBJ whole genome shotgun (WGS) entry which is preliminary data.</text>
</comment>
<evidence type="ECO:0000256" key="3">
    <source>
        <dbReference type="ARBA" id="ARBA00023163"/>
    </source>
</evidence>
<dbReference type="InterPro" id="IPR003441">
    <property type="entry name" value="NAC-dom"/>
</dbReference>
<feature type="domain" description="NAC" evidence="5">
    <location>
        <begin position="1"/>
        <end position="92"/>
    </location>
</feature>
<keyword evidence="3" id="KW-0804">Transcription</keyword>
<proteinExistence type="predicted"/>
<evidence type="ECO:0000256" key="4">
    <source>
        <dbReference type="ARBA" id="ARBA00023242"/>
    </source>
</evidence>